<dbReference type="EMBL" id="CAXAMM010044122">
    <property type="protein sequence ID" value="CAK9113245.1"/>
    <property type="molecule type" value="Genomic_DNA"/>
</dbReference>
<comment type="caution">
    <text evidence="7">The sequence shown here is derived from an EMBL/GenBank/DDBJ whole genome shotgun (WGS) entry which is preliminary data.</text>
</comment>
<dbReference type="Proteomes" id="UP001642464">
    <property type="component" value="Unassembled WGS sequence"/>
</dbReference>
<comment type="subcellular location">
    <subcellularLocation>
        <location evidence="1">Nucleus</location>
    </subcellularLocation>
</comment>
<gene>
    <name evidence="7" type="ORF">SCF082_LOCUS52494</name>
</gene>
<feature type="domain" description="NUP160 middle TPR" evidence="6">
    <location>
        <begin position="913"/>
        <end position="1151"/>
    </location>
</feature>
<proteinExistence type="predicted"/>
<dbReference type="InterPro" id="IPR021717">
    <property type="entry name" value="Nucleoporin_Nup160"/>
</dbReference>
<evidence type="ECO:0000256" key="4">
    <source>
        <dbReference type="SAM" id="MobiDB-lite"/>
    </source>
</evidence>
<accession>A0ABP0SLG6</accession>
<evidence type="ECO:0000256" key="3">
    <source>
        <dbReference type="ARBA" id="ARBA00023242"/>
    </source>
</evidence>
<dbReference type="PANTHER" id="PTHR21286:SF0">
    <property type="entry name" value="NUCLEAR PORE COMPLEX PROTEIN NUP160"/>
    <property type="match status" value="1"/>
</dbReference>
<evidence type="ECO:0000259" key="5">
    <source>
        <dbReference type="Pfam" id="PF11715"/>
    </source>
</evidence>
<organism evidence="7 8">
    <name type="scientific">Durusdinium trenchii</name>
    <dbReference type="NCBI Taxonomy" id="1381693"/>
    <lineage>
        <taxon>Eukaryota</taxon>
        <taxon>Sar</taxon>
        <taxon>Alveolata</taxon>
        <taxon>Dinophyceae</taxon>
        <taxon>Suessiales</taxon>
        <taxon>Symbiodiniaceae</taxon>
        <taxon>Durusdinium</taxon>
    </lineage>
</organism>
<feature type="domain" description="Nucleoporin Nup120/160 beta-propeller" evidence="5">
    <location>
        <begin position="100"/>
        <end position="581"/>
    </location>
</feature>
<dbReference type="InterPro" id="IPR056535">
    <property type="entry name" value="TPR_NUP160_M"/>
</dbReference>
<name>A0ABP0SLG6_9DINO</name>
<feature type="region of interest" description="Disordered" evidence="4">
    <location>
        <begin position="30"/>
        <end position="56"/>
    </location>
</feature>
<evidence type="ECO:0000256" key="1">
    <source>
        <dbReference type="ARBA" id="ARBA00004123"/>
    </source>
</evidence>
<dbReference type="PANTHER" id="PTHR21286">
    <property type="entry name" value="NUCLEAR PORE COMPLEX PROTEIN NUP160"/>
    <property type="match status" value="1"/>
</dbReference>
<keyword evidence="2" id="KW-0813">Transport</keyword>
<keyword evidence="8" id="KW-1185">Reference proteome</keyword>
<dbReference type="Pfam" id="PF11715">
    <property type="entry name" value="Beta-prop_Nup120_160"/>
    <property type="match status" value="1"/>
</dbReference>
<feature type="region of interest" description="Disordered" evidence="4">
    <location>
        <begin position="690"/>
        <end position="712"/>
    </location>
</feature>
<protein>
    <recommendedName>
        <fullName evidence="9">Nuclear pore complex protein Nup160</fullName>
    </recommendedName>
</protein>
<dbReference type="Pfam" id="PF23354">
    <property type="entry name" value="TPR_NUP160_120_M"/>
    <property type="match status" value="1"/>
</dbReference>
<evidence type="ECO:0008006" key="9">
    <source>
        <dbReference type="Google" id="ProtNLM"/>
    </source>
</evidence>
<dbReference type="InterPro" id="IPR059141">
    <property type="entry name" value="Beta-prop_Nup120_160"/>
</dbReference>
<evidence type="ECO:0000313" key="8">
    <source>
        <dbReference type="Proteomes" id="UP001642464"/>
    </source>
</evidence>
<reference evidence="7 8" key="1">
    <citation type="submission" date="2024-02" db="EMBL/GenBank/DDBJ databases">
        <authorList>
            <person name="Chen Y."/>
            <person name="Shah S."/>
            <person name="Dougan E. K."/>
            <person name="Thang M."/>
            <person name="Chan C."/>
        </authorList>
    </citation>
    <scope>NUCLEOTIDE SEQUENCE [LARGE SCALE GENOMIC DNA]</scope>
</reference>
<evidence type="ECO:0000313" key="7">
    <source>
        <dbReference type="EMBL" id="CAK9113245.1"/>
    </source>
</evidence>
<evidence type="ECO:0000259" key="6">
    <source>
        <dbReference type="Pfam" id="PF23354"/>
    </source>
</evidence>
<evidence type="ECO:0000256" key="2">
    <source>
        <dbReference type="ARBA" id="ARBA00022448"/>
    </source>
</evidence>
<sequence length="1429" mass="158691">MEGAGREVPLVLFEDDRLGRCWETKELAAAGGGGAGTAAAAARQHDVDNTDDEEAEGEAPVVGAWRKPKQRQGAEDLAGCYFFQPQQGYSEDDRAACSKRMIFWRALGGTGTLDVLDVSLEQQVNGGAVHFRLSRGASIAKDGVQWFERDRKLFLCLAMTNGEALVLEFHSHPFAPIKSKLRCAPDESFLLQKQDRESIFRRSTSGRLDDIGACRWFATSNGDIFLASGASTIRCLKFSPGANRCETLVLSDDSLAQRFWPTSLARLKRTTERALGKPTESQGDGDQDHVVQIVPVCRGGSEYDDTFLLAFHANGKLRTWSMSQQTCTLELDVVELFHTACSQRSDTAPASSIVEQAWASMCQISGSTERNAFQLVVGLYLASGKALLMRLPATLTINQLSVESAVEPLFSEGTPRSLRGYRLIDLTTNPASELVSVWWKPESGKSTKTLVHSLDTAGQPSEAVPYDLNRVQMLEGDSPPPSENTHEFFFKRLDLPGRFSNRDLVVGFELCSGKNLSPSTASASRSEILRQMKAFAQDQQQATGDAWQRLLNDCENAWLQGHRPLSVSAQAATLVGSLSKNLVVRKSGVFGFRSADWPEEALLETPCSPDPKIRALVEASRRCERLLVELEDFGLHREGSTGFVDQLRRITADVPFVEVERALQPLCDLDLEADQLFGFLGDTLDSLAPHTPLDRPAPSSVEFTSASSDAEESVTPGKTLEAEVLNSSLQQTLQARSRLATCALFAVVMLAQGFPMHPRYFRPDAEVEAIRTVGVKACFTLSFALQLAGERPIKVPRSKDWIRRLTIRDAKPALPKLQRNASSVLGMWIEGLLVADATLTLPILVEHVARLEQEIVPFLDREQQYDVLRTVTKALLRSDGPPPPYHVLPFPGYETYFSDAQRDRSRYLRFLQAKCCIWEAVRGTSSSADMATEAMGFFQSATPVQAQCKYNIMVRQIFQHANQPTCGIEFALRALRNHELNQGEDAMEDDIRDVLCSNIFAHALEESNYRQALMAARLYPASEGPNEGNQYIGQLVSIMVERNEIEALCALPLQNYDEKAVWKDMVMSTLKWKTEEDVSLETLLIRDQPNYYHTFYTFCINHGRFNEAAMCMYTMAARIDSSVRAQRDGDWDLDHMTALQDALCSCLTTLRLTPLGAASIFVKYAIHFEDDEDVQVTTSKDVYLVTLAKIEQLYAVSCAASALLSNHLSSVRFAPSQLVSPLVHADLSDHATTLIKLFDLDATEMFQRLTARCLEGFESWVVLQAHLQTLDEVDGIQGFRYHTVVLEAMLTLKPDIEVPQWMIASFLSWGQFNASQRTDVNAFSRNGNDGSSKPRNAAALLRTLVKFGRLQQACTLAASVLRAMSHAFETQEAYQQPPWVPFKTLDIILLRAARDPSLAAELGALRSAVEDFAIEMCKKPVHNTTFFTT</sequence>
<keyword evidence="3" id="KW-0539">Nucleus</keyword>